<evidence type="ECO:0000313" key="2">
    <source>
        <dbReference type="Proteomes" id="UP000290365"/>
    </source>
</evidence>
<sequence>MYEVDNGKGQVMTVFKVALVNLVMGTRDLELVGSLFPSARDSQAGTRYRRGNYFDLSMTSGTIRIWKRFVSG</sequence>
<organism evidence="1 2">
    <name type="scientific">Ktedonosporobacter rubrisoli</name>
    <dbReference type="NCBI Taxonomy" id="2509675"/>
    <lineage>
        <taxon>Bacteria</taxon>
        <taxon>Bacillati</taxon>
        <taxon>Chloroflexota</taxon>
        <taxon>Ktedonobacteria</taxon>
        <taxon>Ktedonobacterales</taxon>
        <taxon>Ktedonosporobacteraceae</taxon>
        <taxon>Ktedonosporobacter</taxon>
    </lineage>
</organism>
<reference evidence="1 2" key="1">
    <citation type="submission" date="2019-01" db="EMBL/GenBank/DDBJ databases">
        <title>Ktedonosporobacter rubrisoli SCAWS-G2.</title>
        <authorList>
            <person name="Huang Y."/>
            <person name="Yan B."/>
        </authorList>
    </citation>
    <scope>NUCLEOTIDE SEQUENCE [LARGE SCALE GENOMIC DNA]</scope>
    <source>
        <strain evidence="1 2">SCAWS-G2</strain>
    </source>
</reference>
<protein>
    <submittedName>
        <fullName evidence="1">Uncharacterized protein</fullName>
    </submittedName>
</protein>
<dbReference type="EMBL" id="CP035758">
    <property type="protein sequence ID" value="QBD80453.1"/>
    <property type="molecule type" value="Genomic_DNA"/>
</dbReference>
<dbReference type="RefSeq" id="WP_129891517.1">
    <property type="nucleotide sequence ID" value="NZ_CP035758.1"/>
</dbReference>
<proteinExistence type="predicted"/>
<gene>
    <name evidence="1" type="ORF">EPA93_32570</name>
</gene>
<accession>A0A4P6JYB2</accession>
<dbReference type="KEGG" id="kbs:EPA93_32570"/>
<evidence type="ECO:0000313" key="1">
    <source>
        <dbReference type="EMBL" id="QBD80453.1"/>
    </source>
</evidence>
<keyword evidence="2" id="KW-1185">Reference proteome</keyword>
<dbReference type="Proteomes" id="UP000290365">
    <property type="component" value="Chromosome"/>
</dbReference>
<dbReference type="AlphaFoldDB" id="A0A4P6JYB2"/>
<name>A0A4P6JYB2_KTERU</name>